<dbReference type="CDD" id="cd03713">
    <property type="entry name" value="EFG_mtEFG_C"/>
    <property type="match status" value="1"/>
</dbReference>
<dbReference type="InParanoid" id="T1EF64"/>
<dbReference type="PANTHER" id="PTHR43261:SF1">
    <property type="entry name" value="RIBOSOME-RELEASING FACTOR 2, MITOCHONDRIAL"/>
    <property type="match status" value="1"/>
</dbReference>
<dbReference type="InterPro" id="IPR027417">
    <property type="entry name" value="P-loop_NTPase"/>
</dbReference>
<dbReference type="PROSITE" id="PS00301">
    <property type="entry name" value="G_TR_1"/>
    <property type="match status" value="1"/>
</dbReference>
<dbReference type="HOGENOM" id="CLU_002794_4_1_1"/>
<dbReference type="InterPro" id="IPR035647">
    <property type="entry name" value="EFG_III/V"/>
</dbReference>
<dbReference type="SUPFAM" id="SSF54980">
    <property type="entry name" value="EF-G C-terminal domain-like"/>
    <property type="match status" value="2"/>
</dbReference>
<reference evidence="8" key="3">
    <citation type="submission" date="2015-06" db="UniProtKB">
        <authorList>
            <consortium name="EnsemblMetazoa"/>
        </authorList>
    </citation>
    <scope>IDENTIFICATION</scope>
</reference>
<dbReference type="GO" id="GO:0032543">
    <property type="term" value="P:mitochondrial translation"/>
    <property type="evidence" value="ECO:0000318"/>
    <property type="project" value="GO_Central"/>
</dbReference>
<dbReference type="OrthoDB" id="198619at2759"/>
<dbReference type="STRING" id="6412.T1EF64"/>
<dbReference type="CDD" id="cd16262">
    <property type="entry name" value="EFG_III"/>
    <property type="match status" value="1"/>
</dbReference>
<dbReference type="GO" id="GO:0032790">
    <property type="term" value="P:ribosome disassembly"/>
    <property type="evidence" value="ECO:0000318"/>
    <property type="project" value="GO_Central"/>
</dbReference>
<accession>T1EF64</accession>
<dbReference type="Pfam" id="PF00679">
    <property type="entry name" value="EFG_C"/>
    <property type="match status" value="1"/>
</dbReference>
<dbReference type="EMBL" id="AMQM01003705">
    <property type="status" value="NOT_ANNOTATED_CDS"/>
    <property type="molecule type" value="Genomic_DNA"/>
</dbReference>
<dbReference type="InterPro" id="IPR041095">
    <property type="entry name" value="EFG_II"/>
</dbReference>
<dbReference type="SMART" id="SM00889">
    <property type="entry name" value="EFG_IV"/>
    <property type="match status" value="1"/>
</dbReference>
<dbReference type="Pfam" id="PF00009">
    <property type="entry name" value="GTP_EFTU"/>
    <property type="match status" value="1"/>
</dbReference>
<dbReference type="Gene3D" id="3.30.70.240">
    <property type="match status" value="1"/>
</dbReference>
<dbReference type="CTD" id="20195216"/>
<dbReference type="InterPro" id="IPR005225">
    <property type="entry name" value="Small_GTP-bd"/>
</dbReference>
<dbReference type="InterPro" id="IPR014721">
    <property type="entry name" value="Ribsml_uS5_D2-typ_fold_subgr"/>
</dbReference>
<dbReference type="Pfam" id="PF14492">
    <property type="entry name" value="EFG_III"/>
    <property type="match status" value="1"/>
</dbReference>
<evidence type="ECO:0000256" key="2">
    <source>
        <dbReference type="ARBA" id="ARBA00022917"/>
    </source>
</evidence>
<dbReference type="InterPro" id="IPR000795">
    <property type="entry name" value="T_Tr_GTP-bd_dom"/>
</dbReference>
<dbReference type="PANTHER" id="PTHR43261">
    <property type="entry name" value="TRANSLATION ELONGATION FACTOR G-RELATED"/>
    <property type="match status" value="1"/>
</dbReference>
<evidence type="ECO:0000256" key="4">
    <source>
        <dbReference type="ARBA" id="ARBA00023134"/>
    </source>
</evidence>
<keyword evidence="4" id="KW-0342">GTP-binding</keyword>
<keyword evidence="1" id="KW-0547">Nucleotide-binding</keyword>
<dbReference type="FunCoup" id="T1EF64">
    <property type="interactions" value="366"/>
</dbReference>
<dbReference type="InterPro" id="IPR053905">
    <property type="entry name" value="EF-G-like_DII"/>
</dbReference>
<name>T1EF64_HELRO</name>
<dbReference type="RefSeq" id="XP_009014997.1">
    <property type="nucleotide sequence ID" value="XM_009016749.1"/>
</dbReference>
<dbReference type="SMART" id="SM00838">
    <property type="entry name" value="EFG_C"/>
    <property type="match status" value="1"/>
</dbReference>
<reference evidence="9" key="1">
    <citation type="submission" date="2012-12" db="EMBL/GenBank/DDBJ databases">
        <authorList>
            <person name="Hellsten U."/>
            <person name="Grimwood J."/>
            <person name="Chapman J.A."/>
            <person name="Shapiro H."/>
            <person name="Aerts A."/>
            <person name="Otillar R.P."/>
            <person name="Terry A.Y."/>
            <person name="Boore J.L."/>
            <person name="Simakov O."/>
            <person name="Marletaz F."/>
            <person name="Cho S.-J."/>
            <person name="Edsinger-Gonzales E."/>
            <person name="Havlak P."/>
            <person name="Kuo D.-H."/>
            <person name="Larsson T."/>
            <person name="Lv J."/>
            <person name="Arendt D."/>
            <person name="Savage R."/>
            <person name="Osoegawa K."/>
            <person name="de Jong P."/>
            <person name="Lindberg D.R."/>
            <person name="Seaver E.C."/>
            <person name="Weisblat D.A."/>
            <person name="Putnam N.H."/>
            <person name="Grigoriev I.V."/>
            <person name="Rokhsar D.S."/>
        </authorList>
    </citation>
    <scope>NUCLEOTIDE SEQUENCE</scope>
</reference>
<dbReference type="GO" id="GO:0003924">
    <property type="term" value="F:GTPase activity"/>
    <property type="evidence" value="ECO:0000318"/>
    <property type="project" value="GO_Central"/>
</dbReference>
<evidence type="ECO:0000256" key="1">
    <source>
        <dbReference type="ARBA" id="ARBA00022741"/>
    </source>
</evidence>
<dbReference type="InterPro" id="IPR035649">
    <property type="entry name" value="EFG_V"/>
</dbReference>
<dbReference type="FunFam" id="3.40.50.300:FF:000514">
    <property type="entry name" value="Ribosome-releasing factor 2, mitochondrial"/>
    <property type="match status" value="1"/>
</dbReference>
<gene>
    <name evidence="8" type="primary">20195216</name>
    <name evidence="7" type="ORF">HELRODRAFT_110936</name>
</gene>
<protein>
    <recommendedName>
        <fullName evidence="5">Elongation factor G2</fullName>
    </recommendedName>
</protein>
<dbReference type="FunFam" id="3.30.230.10:FF:000033">
    <property type="entry name" value="Ribosome-releasing factor 2, mitochondrial"/>
    <property type="match status" value="1"/>
</dbReference>
<keyword evidence="3" id="KW-0496">Mitochondrion</keyword>
<dbReference type="GO" id="GO:0005759">
    <property type="term" value="C:mitochondrial matrix"/>
    <property type="evidence" value="ECO:0007669"/>
    <property type="project" value="UniProtKB-ARBA"/>
</dbReference>
<feature type="domain" description="Tr-type G" evidence="6">
    <location>
        <begin position="51"/>
        <end position="335"/>
    </location>
</feature>
<dbReference type="AlphaFoldDB" id="T1EF64"/>
<dbReference type="InterPro" id="IPR009000">
    <property type="entry name" value="Transl_B-barrel_sf"/>
</dbReference>
<dbReference type="Gene3D" id="2.40.30.10">
    <property type="entry name" value="Translation factors"/>
    <property type="match status" value="1"/>
</dbReference>
<dbReference type="OMA" id="GPQFTFP"/>
<dbReference type="Pfam" id="PF22042">
    <property type="entry name" value="EF-G_D2"/>
    <property type="match status" value="1"/>
</dbReference>
<keyword evidence="9" id="KW-1185">Reference proteome</keyword>
<evidence type="ECO:0000256" key="5">
    <source>
        <dbReference type="ARBA" id="ARBA00081524"/>
    </source>
</evidence>
<dbReference type="SUPFAM" id="SSF54211">
    <property type="entry name" value="Ribosomal protein S5 domain 2-like"/>
    <property type="match status" value="1"/>
</dbReference>
<dbReference type="SUPFAM" id="SSF50447">
    <property type="entry name" value="Translation proteins"/>
    <property type="match status" value="1"/>
</dbReference>
<dbReference type="EnsemblMetazoa" id="HelroT110936">
    <property type="protein sequence ID" value="HelroP110936"/>
    <property type="gene ID" value="HelroG110936"/>
</dbReference>
<evidence type="ECO:0000313" key="8">
    <source>
        <dbReference type="EnsemblMetazoa" id="HelroP110936"/>
    </source>
</evidence>
<dbReference type="GO" id="GO:0005525">
    <property type="term" value="F:GTP binding"/>
    <property type="evidence" value="ECO:0007669"/>
    <property type="project" value="UniProtKB-KW"/>
</dbReference>
<evidence type="ECO:0000256" key="3">
    <source>
        <dbReference type="ARBA" id="ARBA00023128"/>
    </source>
</evidence>
<dbReference type="SUPFAM" id="SSF52540">
    <property type="entry name" value="P-loop containing nucleoside triphosphate hydrolases"/>
    <property type="match status" value="1"/>
</dbReference>
<dbReference type="PROSITE" id="PS51722">
    <property type="entry name" value="G_TR_2"/>
    <property type="match status" value="1"/>
</dbReference>
<dbReference type="Gene3D" id="3.30.70.870">
    <property type="entry name" value="Elongation Factor G (Translational Gtpase), domain 3"/>
    <property type="match status" value="1"/>
</dbReference>
<dbReference type="GeneID" id="20195216"/>
<dbReference type="Proteomes" id="UP000015101">
    <property type="component" value="Unassembled WGS sequence"/>
</dbReference>
<dbReference type="FunFam" id="3.30.70.870:FF:000005">
    <property type="entry name" value="Ribosome-releasing factor 2, mitochondrial"/>
    <property type="match status" value="1"/>
</dbReference>
<evidence type="ECO:0000313" key="7">
    <source>
        <dbReference type="EMBL" id="ESO06901.1"/>
    </source>
</evidence>
<organism evidence="8 9">
    <name type="scientific">Helobdella robusta</name>
    <name type="common">Californian leech</name>
    <dbReference type="NCBI Taxonomy" id="6412"/>
    <lineage>
        <taxon>Eukaryota</taxon>
        <taxon>Metazoa</taxon>
        <taxon>Spiralia</taxon>
        <taxon>Lophotrochozoa</taxon>
        <taxon>Annelida</taxon>
        <taxon>Clitellata</taxon>
        <taxon>Hirudinea</taxon>
        <taxon>Rhynchobdellida</taxon>
        <taxon>Glossiphoniidae</taxon>
        <taxon>Helobdella</taxon>
    </lineage>
</organism>
<dbReference type="CDD" id="cd01886">
    <property type="entry name" value="EF-G"/>
    <property type="match status" value="1"/>
</dbReference>
<evidence type="ECO:0000259" key="6">
    <source>
        <dbReference type="PROSITE" id="PS51722"/>
    </source>
</evidence>
<dbReference type="Gene3D" id="3.40.50.300">
    <property type="entry name" value="P-loop containing nucleotide triphosphate hydrolases"/>
    <property type="match status" value="1"/>
</dbReference>
<sequence>MLHFKKCNRFVRLISQSLQVRLFSNVKIKKGTINKTNKCHPAKTSSTFDASKIRNVGIIAHIDAGKTTTTERMLYYSGANSTIGNVNDGNTVTDFLEQERERGITIMSAVVHFMWKGHRINLVDTPGHIDFTCEVESSLRVLDGAVLVLDASAGVEAQTLSTWKQALKYRIPQIAFINKMDKAGASFSKSIKSISDKLGRMPLPIQLPIISASDNSFNGVVDLIHMKKLIWNIDGDGKFYENIKLDSKLDGDLFDMASSERDQMLETLVNVDEELGEIYIRDSHLTNLTPDHLNQAIRRATLNCQVLPVLCGSSLRNKAVQPLLDSILTYLPDPIEHNLIGDLQDDGVNNVDGTMALAFKIMHNKRREPITFLRIYSGHLSSGLSLFNATKNCKEKIDKMFQINADEYEYIGNESRGNIVAVTGFKETTTGDVLCSAQLPSSSSSLFDVLTIQVPDPVYFCSVEPPSLSVQKDFDTALECLAREDPSLKVNVDSSTGQTVLGGMGQLHLEIVKSRIFTEYGIDADLGPLQIAYKETLTSTKKVKTVFEKTIGESRYRVEMMATFHPVHESEESDSATKSNKKKSLFSILPNPDSALAKYGLRPNYVKAIEDGLMSGFSKGPLLGYPLSNIRMELNEFVTSSRATMAIISSSVTHCVREALKKDDVQLLQPIMNVQVFTTPDHLGTVLSDLAQRESHILSVNKEDDSCHNASTVLARTPLSRLEDFSSALRTKTSGMASFNMNLSSYDVVSDKLLTTLLNN</sequence>
<dbReference type="FunFam" id="3.30.70.240:FF:000031">
    <property type="entry name" value="Mitochondrial elongation factor G2"/>
    <property type="match status" value="1"/>
</dbReference>
<dbReference type="KEGG" id="hro:HELRODRAFT_110936"/>
<dbReference type="EMBL" id="KB096275">
    <property type="protein sequence ID" value="ESO06901.1"/>
    <property type="molecule type" value="Genomic_DNA"/>
</dbReference>
<dbReference type="InterPro" id="IPR031157">
    <property type="entry name" value="G_TR_CS"/>
</dbReference>
<dbReference type="NCBIfam" id="TIGR00231">
    <property type="entry name" value="small_GTP"/>
    <property type="match status" value="1"/>
</dbReference>
<dbReference type="InterPro" id="IPR005517">
    <property type="entry name" value="Transl_elong_EFG/EF2_IV"/>
</dbReference>
<proteinExistence type="predicted"/>
<dbReference type="InterPro" id="IPR009022">
    <property type="entry name" value="EFG_III"/>
</dbReference>
<dbReference type="eggNOG" id="KOG0464">
    <property type="taxonomic scope" value="Eukaryota"/>
</dbReference>
<dbReference type="PRINTS" id="PR00315">
    <property type="entry name" value="ELONGATNFCT"/>
</dbReference>
<dbReference type="Gene3D" id="3.30.230.10">
    <property type="match status" value="1"/>
</dbReference>
<evidence type="ECO:0000313" key="9">
    <source>
        <dbReference type="Proteomes" id="UP000015101"/>
    </source>
</evidence>
<reference evidence="7 9" key="2">
    <citation type="journal article" date="2013" name="Nature">
        <title>Insights into bilaterian evolution from three spiralian genomes.</title>
        <authorList>
            <person name="Simakov O."/>
            <person name="Marletaz F."/>
            <person name="Cho S.J."/>
            <person name="Edsinger-Gonzales E."/>
            <person name="Havlak P."/>
            <person name="Hellsten U."/>
            <person name="Kuo D.H."/>
            <person name="Larsson T."/>
            <person name="Lv J."/>
            <person name="Arendt D."/>
            <person name="Savage R."/>
            <person name="Osoegawa K."/>
            <person name="de Jong P."/>
            <person name="Grimwood J."/>
            <person name="Chapman J.A."/>
            <person name="Shapiro H."/>
            <person name="Aerts A."/>
            <person name="Otillar R.P."/>
            <person name="Terry A.Y."/>
            <person name="Boore J.L."/>
            <person name="Grigoriev I.V."/>
            <person name="Lindberg D.R."/>
            <person name="Seaver E.C."/>
            <person name="Weisblat D.A."/>
            <person name="Putnam N.H."/>
            <person name="Rokhsar D.S."/>
        </authorList>
    </citation>
    <scope>NUCLEOTIDE SEQUENCE</scope>
</reference>
<dbReference type="InterPro" id="IPR000640">
    <property type="entry name" value="EFG_V-like"/>
</dbReference>
<keyword evidence="2" id="KW-0648">Protein biosynthesis</keyword>
<dbReference type="InterPro" id="IPR020568">
    <property type="entry name" value="Ribosomal_Su5_D2-typ_SF"/>
</dbReference>